<name>A0ABS3BLV3_9BACT</name>
<dbReference type="InterPro" id="IPR036259">
    <property type="entry name" value="MFS_trans_sf"/>
</dbReference>
<evidence type="ECO:0000259" key="5">
    <source>
        <dbReference type="PROSITE" id="PS50850"/>
    </source>
</evidence>
<dbReference type="InterPro" id="IPR011701">
    <property type="entry name" value="MFS"/>
</dbReference>
<feature type="transmembrane region" description="Helical" evidence="4">
    <location>
        <begin position="363"/>
        <end position="381"/>
    </location>
</feature>
<comment type="caution">
    <text evidence="6">The sequence shown here is derived from an EMBL/GenBank/DDBJ whole genome shotgun (WGS) entry which is preliminary data.</text>
</comment>
<feature type="transmembrane region" description="Helical" evidence="4">
    <location>
        <begin position="127"/>
        <end position="147"/>
    </location>
</feature>
<dbReference type="PANTHER" id="PTHR23521:SF3">
    <property type="entry name" value="MFS TRANSPORTER"/>
    <property type="match status" value="1"/>
</dbReference>
<keyword evidence="7" id="KW-1185">Reference proteome</keyword>
<keyword evidence="3 4" id="KW-0472">Membrane</keyword>
<sequence>MRYILPTIVIAQFFCTSLWFAGNSIIADLGKELELDQGFLAHLTSSIQLGFIAGTLVFAVFTIADRFSPSLVFFLSAIFAGLFNLGITLDGIGPAEILAFRFLTGFFLAGIYPVGMKIASDYYQAGLGKSLGFLVGALVMGTAFPHLLKYLTLGLPWKFVMYGTSVLSLIGGMGIWFFVPDGPFHKSGQGIKLTAFMRGFRNRDFRAFAFGYFGHMWELYAFWAFVPVMLSTYNRSYPELGLNVPLYAFLIIASGAFACILGGVLSQYFGAKKIARLSLLISCICCLVSPIFLLSSSPVLFLTFLFVWGLSVIADSPLFSTLVATHAPAESRGSSLTIVNCIGFSITIVSIQAINLLSSRMGFQYLYLLLAIGPLLGLLALSRSGEASRGRSIANQWSSGPLGDNLGK</sequence>
<accession>A0ABS3BLV3</accession>
<dbReference type="EMBL" id="JAFKCW010000001">
    <property type="protein sequence ID" value="MBN7800045.1"/>
    <property type="molecule type" value="Genomic_DNA"/>
</dbReference>
<reference evidence="6 7" key="1">
    <citation type="submission" date="2021-03" db="EMBL/GenBank/DDBJ databases">
        <title>novel species isolated from a fishpond in China.</title>
        <authorList>
            <person name="Lu H."/>
            <person name="Cai Z."/>
        </authorList>
    </citation>
    <scope>NUCLEOTIDE SEQUENCE [LARGE SCALE GENOMIC DNA]</scope>
    <source>
        <strain evidence="6 7">JCM 31546</strain>
    </source>
</reference>
<evidence type="ECO:0000256" key="1">
    <source>
        <dbReference type="ARBA" id="ARBA00022692"/>
    </source>
</evidence>
<organism evidence="6 7">
    <name type="scientific">Algoriphagus aestuariicola</name>
    <dbReference type="NCBI Taxonomy" id="1852016"/>
    <lineage>
        <taxon>Bacteria</taxon>
        <taxon>Pseudomonadati</taxon>
        <taxon>Bacteroidota</taxon>
        <taxon>Cytophagia</taxon>
        <taxon>Cytophagales</taxon>
        <taxon>Cyclobacteriaceae</taxon>
        <taxon>Algoriphagus</taxon>
    </lineage>
</organism>
<evidence type="ECO:0000313" key="7">
    <source>
        <dbReference type="Proteomes" id="UP000664698"/>
    </source>
</evidence>
<dbReference type="Proteomes" id="UP000664698">
    <property type="component" value="Unassembled WGS sequence"/>
</dbReference>
<feature type="transmembrane region" description="Helical" evidence="4">
    <location>
        <begin position="277"/>
        <end position="294"/>
    </location>
</feature>
<feature type="transmembrane region" description="Helical" evidence="4">
    <location>
        <begin position="159"/>
        <end position="179"/>
    </location>
</feature>
<dbReference type="Gene3D" id="1.20.1250.20">
    <property type="entry name" value="MFS general substrate transporter like domains"/>
    <property type="match status" value="1"/>
</dbReference>
<evidence type="ECO:0000256" key="4">
    <source>
        <dbReference type="SAM" id="Phobius"/>
    </source>
</evidence>
<dbReference type="PROSITE" id="PS50850">
    <property type="entry name" value="MFS"/>
    <property type="match status" value="1"/>
</dbReference>
<feature type="transmembrane region" description="Helical" evidence="4">
    <location>
        <begin position="336"/>
        <end position="357"/>
    </location>
</feature>
<dbReference type="Pfam" id="PF07690">
    <property type="entry name" value="MFS_1"/>
    <property type="match status" value="1"/>
</dbReference>
<feature type="transmembrane region" description="Helical" evidence="4">
    <location>
        <begin position="71"/>
        <end position="92"/>
    </location>
</feature>
<evidence type="ECO:0000256" key="3">
    <source>
        <dbReference type="ARBA" id="ARBA00023136"/>
    </source>
</evidence>
<feature type="transmembrane region" description="Helical" evidence="4">
    <location>
        <begin position="7"/>
        <end position="27"/>
    </location>
</feature>
<evidence type="ECO:0000313" key="6">
    <source>
        <dbReference type="EMBL" id="MBN7800045.1"/>
    </source>
</evidence>
<feature type="transmembrane region" description="Helical" evidence="4">
    <location>
        <begin position="207"/>
        <end position="226"/>
    </location>
</feature>
<dbReference type="SUPFAM" id="SSF103473">
    <property type="entry name" value="MFS general substrate transporter"/>
    <property type="match status" value="1"/>
</dbReference>
<feature type="transmembrane region" description="Helical" evidence="4">
    <location>
        <begin position="98"/>
        <end position="115"/>
    </location>
</feature>
<gene>
    <name evidence="6" type="ORF">J0A67_04185</name>
</gene>
<protein>
    <submittedName>
        <fullName evidence="6">MFS transporter</fullName>
    </submittedName>
</protein>
<keyword evidence="2 4" id="KW-1133">Transmembrane helix</keyword>
<evidence type="ECO:0000256" key="2">
    <source>
        <dbReference type="ARBA" id="ARBA00022989"/>
    </source>
</evidence>
<feature type="domain" description="Major facilitator superfamily (MFS) profile" evidence="5">
    <location>
        <begin position="1"/>
        <end position="389"/>
    </location>
</feature>
<dbReference type="RefSeq" id="WP_206568010.1">
    <property type="nucleotide sequence ID" value="NZ_JAFKCW010000001.1"/>
</dbReference>
<dbReference type="InterPro" id="IPR020846">
    <property type="entry name" value="MFS_dom"/>
</dbReference>
<proteinExistence type="predicted"/>
<dbReference type="PANTHER" id="PTHR23521">
    <property type="entry name" value="TRANSPORTER MFS SUPERFAMILY"/>
    <property type="match status" value="1"/>
</dbReference>
<keyword evidence="1 4" id="KW-0812">Transmembrane</keyword>
<feature type="transmembrane region" description="Helical" evidence="4">
    <location>
        <begin position="39"/>
        <end position="64"/>
    </location>
</feature>
<feature type="transmembrane region" description="Helical" evidence="4">
    <location>
        <begin position="246"/>
        <end position="265"/>
    </location>
</feature>